<keyword evidence="3" id="KW-1185">Reference proteome</keyword>
<proteinExistence type="predicted"/>
<feature type="region of interest" description="Disordered" evidence="1">
    <location>
        <begin position="1"/>
        <end position="76"/>
    </location>
</feature>
<evidence type="ECO:0000313" key="2">
    <source>
        <dbReference type="EMBL" id="OJJ48826.1"/>
    </source>
</evidence>
<dbReference type="Proteomes" id="UP000184188">
    <property type="component" value="Unassembled WGS sequence"/>
</dbReference>
<dbReference type="EMBL" id="KV878338">
    <property type="protein sequence ID" value="OJJ48826.1"/>
    <property type="molecule type" value="Genomic_DNA"/>
</dbReference>
<dbReference type="VEuPathDB" id="FungiDB:ASPZODRAFT_1326529"/>
<feature type="compositionally biased region" description="Basic and acidic residues" evidence="1">
    <location>
        <begin position="28"/>
        <end position="39"/>
    </location>
</feature>
<evidence type="ECO:0000313" key="3">
    <source>
        <dbReference type="Proteomes" id="UP000184188"/>
    </source>
</evidence>
<dbReference type="GeneID" id="34609545"/>
<protein>
    <submittedName>
        <fullName evidence="2">Uncharacterized protein</fullName>
    </submittedName>
</protein>
<sequence length="157" mass="18268">MEIADPRWKNGRKKNPRYKSYNQNEVSAQRERERDDLRRKNTAGRRTNSFVSNLAELSPGSRVQRPASQRPPGPNWRRPGPKLFWVIVVPHQPNHHPRLCSISLTIVFPWAAPWSVFFVSMIQLIDTSWFLRVSYCPILAAPALRNLISRHYIIASK</sequence>
<gene>
    <name evidence="2" type="ORF">ASPZODRAFT_1326529</name>
</gene>
<dbReference type="AlphaFoldDB" id="A0A1L9SNX8"/>
<evidence type="ECO:0000256" key="1">
    <source>
        <dbReference type="SAM" id="MobiDB-lite"/>
    </source>
</evidence>
<accession>A0A1L9SNX8</accession>
<organism evidence="2 3">
    <name type="scientific">Penicilliopsis zonata CBS 506.65</name>
    <dbReference type="NCBI Taxonomy" id="1073090"/>
    <lineage>
        <taxon>Eukaryota</taxon>
        <taxon>Fungi</taxon>
        <taxon>Dikarya</taxon>
        <taxon>Ascomycota</taxon>
        <taxon>Pezizomycotina</taxon>
        <taxon>Eurotiomycetes</taxon>
        <taxon>Eurotiomycetidae</taxon>
        <taxon>Eurotiales</taxon>
        <taxon>Aspergillaceae</taxon>
        <taxon>Penicilliopsis</taxon>
    </lineage>
</organism>
<name>A0A1L9SNX8_9EURO</name>
<dbReference type="RefSeq" id="XP_022583336.1">
    <property type="nucleotide sequence ID" value="XM_022723080.1"/>
</dbReference>
<reference evidence="3" key="1">
    <citation type="journal article" date="2017" name="Genome Biol.">
        <title>Comparative genomics reveals high biological diversity and specific adaptations in the industrially and medically important fungal genus Aspergillus.</title>
        <authorList>
            <person name="de Vries R.P."/>
            <person name="Riley R."/>
            <person name="Wiebenga A."/>
            <person name="Aguilar-Osorio G."/>
            <person name="Amillis S."/>
            <person name="Uchima C.A."/>
            <person name="Anderluh G."/>
            <person name="Asadollahi M."/>
            <person name="Askin M."/>
            <person name="Barry K."/>
            <person name="Battaglia E."/>
            <person name="Bayram O."/>
            <person name="Benocci T."/>
            <person name="Braus-Stromeyer S.A."/>
            <person name="Caldana C."/>
            <person name="Canovas D."/>
            <person name="Cerqueira G.C."/>
            <person name="Chen F."/>
            <person name="Chen W."/>
            <person name="Choi C."/>
            <person name="Clum A."/>
            <person name="Dos Santos R.A."/>
            <person name="Damasio A.R."/>
            <person name="Diallinas G."/>
            <person name="Emri T."/>
            <person name="Fekete E."/>
            <person name="Flipphi M."/>
            <person name="Freyberg S."/>
            <person name="Gallo A."/>
            <person name="Gournas C."/>
            <person name="Habgood R."/>
            <person name="Hainaut M."/>
            <person name="Harispe M.L."/>
            <person name="Henrissat B."/>
            <person name="Hilden K.S."/>
            <person name="Hope R."/>
            <person name="Hossain A."/>
            <person name="Karabika E."/>
            <person name="Karaffa L."/>
            <person name="Karanyi Z."/>
            <person name="Krasevec N."/>
            <person name="Kuo A."/>
            <person name="Kusch H."/>
            <person name="LaButti K."/>
            <person name="Lagendijk E.L."/>
            <person name="Lapidus A."/>
            <person name="Levasseur A."/>
            <person name="Lindquist E."/>
            <person name="Lipzen A."/>
            <person name="Logrieco A.F."/>
            <person name="MacCabe A."/>
            <person name="Maekelae M.R."/>
            <person name="Malavazi I."/>
            <person name="Melin P."/>
            <person name="Meyer V."/>
            <person name="Mielnichuk N."/>
            <person name="Miskei M."/>
            <person name="Molnar A.P."/>
            <person name="Mule G."/>
            <person name="Ngan C.Y."/>
            <person name="Orejas M."/>
            <person name="Orosz E."/>
            <person name="Ouedraogo J.P."/>
            <person name="Overkamp K.M."/>
            <person name="Park H.-S."/>
            <person name="Perrone G."/>
            <person name="Piumi F."/>
            <person name="Punt P.J."/>
            <person name="Ram A.F."/>
            <person name="Ramon A."/>
            <person name="Rauscher S."/>
            <person name="Record E."/>
            <person name="Riano-Pachon D.M."/>
            <person name="Robert V."/>
            <person name="Roehrig J."/>
            <person name="Ruller R."/>
            <person name="Salamov A."/>
            <person name="Salih N.S."/>
            <person name="Samson R.A."/>
            <person name="Sandor E."/>
            <person name="Sanguinetti M."/>
            <person name="Schuetze T."/>
            <person name="Sepcic K."/>
            <person name="Shelest E."/>
            <person name="Sherlock G."/>
            <person name="Sophianopoulou V."/>
            <person name="Squina F.M."/>
            <person name="Sun H."/>
            <person name="Susca A."/>
            <person name="Todd R.B."/>
            <person name="Tsang A."/>
            <person name="Unkles S.E."/>
            <person name="van de Wiele N."/>
            <person name="van Rossen-Uffink D."/>
            <person name="Oliveira J.V."/>
            <person name="Vesth T.C."/>
            <person name="Visser J."/>
            <person name="Yu J.-H."/>
            <person name="Zhou M."/>
            <person name="Andersen M.R."/>
            <person name="Archer D.B."/>
            <person name="Baker S.E."/>
            <person name="Benoit I."/>
            <person name="Brakhage A.A."/>
            <person name="Braus G.H."/>
            <person name="Fischer R."/>
            <person name="Frisvad J.C."/>
            <person name="Goldman G.H."/>
            <person name="Houbraken J."/>
            <person name="Oakley B."/>
            <person name="Pocsi I."/>
            <person name="Scazzocchio C."/>
            <person name="Seiboth B."/>
            <person name="vanKuyk P.A."/>
            <person name="Wortman J."/>
            <person name="Dyer P.S."/>
            <person name="Grigoriev I.V."/>
        </authorList>
    </citation>
    <scope>NUCLEOTIDE SEQUENCE [LARGE SCALE GENOMIC DNA]</scope>
    <source>
        <strain evidence="3">CBS 506.65</strain>
    </source>
</reference>